<accession>A0A1R0GWM2</accession>
<sequence length="498" mass="56312">MTATQIPIDSCIGSENTEDHLVQHEVVDIQLLVYSYLTQANYPKTASSFANSCQLRNEFIDCYQNTPSYLVLQSSSKFSKTVSQTLLNNLQTVQFVHDENSDILESKISDNKDFSADVHIESDDISDMEVDYIVPRVLPKEASVSLKDSLWNPGVIIYQKVLSSVRQGLYFPEVVDSTSFNSRFFGPSHFNRAYDSDPSNTINVFLNELALAHKKSFNSLLIRYKLDAQKFVNMLLSKKRFSDALRFSMSTLQFYPVLLKIWADNSFLFETVGELSDSTILENKVLFDAMVMKANNLSPIPQPLSSNHHLTEDTNFLVNNDSKSSNCKSKLFINGKHHQIPTCQDSFPSSTKSSLQFKKSSESFTPTNIFLQRTRHNSCQDTEPEIMSHIYTKLTANEIQTHFNKLCSLGVVPGLDSDNDLYEYNMLSESELAHFLDTSILSSLGYPNTPALVTIINQILVIFNLLFSSTSEETGQKTCLNLHQIFDIFNKMRAGRVA</sequence>
<dbReference type="PROSITE" id="PS50896">
    <property type="entry name" value="LISH"/>
    <property type="match status" value="1"/>
</dbReference>
<reference evidence="1 2" key="1">
    <citation type="journal article" date="2016" name="Mol. Biol. Evol.">
        <title>Genome-Wide Survey of Gut Fungi (Harpellales) Reveals the First Horizontally Transferred Ubiquitin Gene from a Mosquito Host.</title>
        <authorList>
            <person name="Wang Y."/>
            <person name="White M.M."/>
            <person name="Kvist S."/>
            <person name="Moncalvo J.M."/>
        </authorList>
    </citation>
    <scope>NUCLEOTIDE SEQUENCE [LARGE SCALE GENOMIC DNA]</scope>
    <source>
        <strain evidence="1 2">ALG-7-W6</strain>
    </source>
</reference>
<dbReference type="OrthoDB" id="5563741at2759"/>
<name>A0A1R0GWM2_9FUNG</name>
<dbReference type="AlphaFoldDB" id="A0A1R0GWM2"/>
<protein>
    <submittedName>
        <fullName evidence="1">Uncharacterized protein</fullName>
    </submittedName>
</protein>
<dbReference type="STRING" id="133383.A0A1R0GWM2"/>
<evidence type="ECO:0000313" key="2">
    <source>
        <dbReference type="Proteomes" id="UP000187455"/>
    </source>
</evidence>
<proteinExistence type="predicted"/>
<dbReference type="InterPro" id="IPR006594">
    <property type="entry name" value="LisH"/>
</dbReference>
<dbReference type="Proteomes" id="UP000187455">
    <property type="component" value="Unassembled WGS sequence"/>
</dbReference>
<comment type="caution">
    <text evidence="1">The sequence shown here is derived from an EMBL/GenBank/DDBJ whole genome shotgun (WGS) entry which is preliminary data.</text>
</comment>
<keyword evidence="2" id="KW-1185">Reference proteome</keyword>
<dbReference type="EMBL" id="LSSL01002602">
    <property type="protein sequence ID" value="OLY81297.1"/>
    <property type="molecule type" value="Genomic_DNA"/>
</dbReference>
<gene>
    <name evidence="1" type="ORF">AYI68_g4600</name>
</gene>
<evidence type="ECO:0000313" key="1">
    <source>
        <dbReference type="EMBL" id="OLY81297.1"/>
    </source>
</evidence>
<organism evidence="1 2">
    <name type="scientific">Smittium mucronatum</name>
    <dbReference type="NCBI Taxonomy" id="133383"/>
    <lineage>
        <taxon>Eukaryota</taxon>
        <taxon>Fungi</taxon>
        <taxon>Fungi incertae sedis</taxon>
        <taxon>Zoopagomycota</taxon>
        <taxon>Kickxellomycotina</taxon>
        <taxon>Harpellomycetes</taxon>
        <taxon>Harpellales</taxon>
        <taxon>Legeriomycetaceae</taxon>
        <taxon>Smittium</taxon>
    </lineage>
</organism>